<protein>
    <submittedName>
        <fullName evidence="2">Alpha/beta hydrolase</fullName>
    </submittedName>
</protein>
<dbReference type="EMBL" id="BNJK01000001">
    <property type="protein sequence ID" value="GHO92658.1"/>
    <property type="molecule type" value="Genomic_DNA"/>
</dbReference>
<reference evidence="2" key="1">
    <citation type="submission" date="2020-10" db="EMBL/GenBank/DDBJ databases">
        <title>Taxonomic study of unclassified bacteria belonging to the class Ktedonobacteria.</title>
        <authorList>
            <person name="Yabe S."/>
            <person name="Wang C.M."/>
            <person name="Zheng Y."/>
            <person name="Sakai Y."/>
            <person name="Cavaletti L."/>
            <person name="Monciardini P."/>
            <person name="Donadio S."/>
        </authorList>
    </citation>
    <scope>NUCLEOTIDE SEQUENCE</scope>
    <source>
        <strain evidence="2">ID150040</strain>
    </source>
</reference>
<dbReference type="Proteomes" id="UP000597444">
    <property type="component" value="Unassembled WGS sequence"/>
</dbReference>
<dbReference type="AlphaFoldDB" id="A0A8J3IFI4"/>
<dbReference type="Gene3D" id="3.40.50.1820">
    <property type="entry name" value="alpha/beta hydrolase"/>
    <property type="match status" value="1"/>
</dbReference>
<dbReference type="PANTHER" id="PTHR43798:SF33">
    <property type="entry name" value="HYDROLASE, PUTATIVE (AFU_ORTHOLOGUE AFUA_2G14860)-RELATED"/>
    <property type="match status" value="1"/>
</dbReference>
<evidence type="ECO:0000259" key="1">
    <source>
        <dbReference type="Pfam" id="PF00561"/>
    </source>
</evidence>
<comment type="caution">
    <text evidence="2">The sequence shown here is derived from an EMBL/GenBank/DDBJ whole genome shotgun (WGS) entry which is preliminary data.</text>
</comment>
<keyword evidence="3" id="KW-1185">Reference proteome</keyword>
<dbReference type="PANTHER" id="PTHR43798">
    <property type="entry name" value="MONOACYLGLYCEROL LIPASE"/>
    <property type="match status" value="1"/>
</dbReference>
<gene>
    <name evidence="2" type="ORF">KSF_027060</name>
</gene>
<dbReference type="RefSeq" id="WP_220203478.1">
    <property type="nucleotide sequence ID" value="NZ_BNJK01000001.1"/>
</dbReference>
<organism evidence="2 3">
    <name type="scientific">Reticulibacter mediterranei</name>
    <dbReference type="NCBI Taxonomy" id="2778369"/>
    <lineage>
        <taxon>Bacteria</taxon>
        <taxon>Bacillati</taxon>
        <taxon>Chloroflexota</taxon>
        <taxon>Ktedonobacteria</taxon>
        <taxon>Ktedonobacterales</taxon>
        <taxon>Reticulibacteraceae</taxon>
        <taxon>Reticulibacter</taxon>
    </lineage>
</organism>
<dbReference type="PRINTS" id="PR00111">
    <property type="entry name" value="ABHYDROLASE"/>
</dbReference>
<dbReference type="Pfam" id="PF00561">
    <property type="entry name" value="Abhydrolase_1"/>
    <property type="match status" value="1"/>
</dbReference>
<dbReference type="GO" id="GO:0016787">
    <property type="term" value="F:hydrolase activity"/>
    <property type="evidence" value="ECO:0007669"/>
    <property type="project" value="UniProtKB-KW"/>
</dbReference>
<dbReference type="InterPro" id="IPR000073">
    <property type="entry name" value="AB_hydrolase_1"/>
</dbReference>
<proteinExistence type="predicted"/>
<evidence type="ECO:0000313" key="3">
    <source>
        <dbReference type="Proteomes" id="UP000597444"/>
    </source>
</evidence>
<accession>A0A8J3IFI4</accession>
<dbReference type="SUPFAM" id="SSF53474">
    <property type="entry name" value="alpha/beta-Hydrolases"/>
    <property type="match status" value="1"/>
</dbReference>
<dbReference type="InterPro" id="IPR029058">
    <property type="entry name" value="AB_hydrolase_fold"/>
</dbReference>
<keyword evidence="2" id="KW-0378">Hydrolase</keyword>
<evidence type="ECO:0000313" key="2">
    <source>
        <dbReference type="EMBL" id="GHO92658.1"/>
    </source>
</evidence>
<dbReference type="InterPro" id="IPR050266">
    <property type="entry name" value="AB_hydrolase_sf"/>
</dbReference>
<name>A0A8J3IFI4_9CHLR</name>
<sequence length="271" mass="29191">MDTLNETSHIIDLSTGRFHYLSWGAERTDLPAALLLHGITSSALSWVRVGPGLADRYRIYALDMRGHGDSVKSAPGTYSLRHTADDALAFIDALHLQHPLLVGHSWGGATAIVLASGAWTQAPVPTFSSVILEDPACNFRLGHPEYYTKDIGRPAEELCVEIAATSPGWTEADIEGKIDALQKVTREAVLGVFADAGQAGDILPLLADITAPTLLVRADAALGTTLNEAAWERAKQFLPAQSRAVQIDGATHNVHRSKFDAFMQVVNDFLS</sequence>
<dbReference type="GO" id="GO:0016020">
    <property type="term" value="C:membrane"/>
    <property type="evidence" value="ECO:0007669"/>
    <property type="project" value="TreeGrafter"/>
</dbReference>
<feature type="domain" description="AB hydrolase-1" evidence="1">
    <location>
        <begin position="34"/>
        <end position="118"/>
    </location>
</feature>